<evidence type="ECO:0000256" key="5">
    <source>
        <dbReference type="PROSITE-ProRule" id="PRU10141"/>
    </source>
</evidence>
<dbReference type="InterPro" id="IPR011009">
    <property type="entry name" value="Kinase-like_dom_sf"/>
</dbReference>
<keyword evidence="1" id="KW-0808">Transferase</keyword>
<dbReference type="PANTHER" id="PTHR47987">
    <property type="entry name" value="OS08G0249100 PROTEIN"/>
    <property type="match status" value="1"/>
</dbReference>
<accession>A0A8D7FL21</accession>
<dbReference type="PROSITE" id="PS00108">
    <property type="entry name" value="PROTEIN_KINASE_ST"/>
    <property type="match status" value="1"/>
</dbReference>
<dbReference type="Gene3D" id="3.40.50.620">
    <property type="entry name" value="HUPs"/>
    <property type="match status" value="1"/>
</dbReference>
<dbReference type="CDD" id="cd00293">
    <property type="entry name" value="USP-like"/>
    <property type="match status" value="1"/>
</dbReference>
<evidence type="ECO:0000256" key="2">
    <source>
        <dbReference type="ARBA" id="ARBA00022741"/>
    </source>
</evidence>
<reference evidence="8" key="1">
    <citation type="submission" date="2021-03" db="EMBL/GenBank/DDBJ databases">
        <authorList>
            <consortium name="Genoscope - CEA"/>
            <person name="William W."/>
        </authorList>
    </citation>
    <scope>NUCLEOTIDE SEQUENCE</scope>
    <source>
        <strain evidence="8">Doubled-haploid Pahang</strain>
    </source>
</reference>
<dbReference type="FunFam" id="1.10.510.10:FF:000284">
    <property type="entry name" value="Putative receptor-like serine/threonine-protein kinase"/>
    <property type="match status" value="1"/>
</dbReference>
<dbReference type="SMART" id="SM00220">
    <property type="entry name" value="S_TKc"/>
    <property type="match status" value="1"/>
</dbReference>
<dbReference type="SUPFAM" id="SSF56112">
    <property type="entry name" value="Protein kinase-like (PK-like)"/>
    <property type="match status" value="1"/>
</dbReference>
<evidence type="ECO:0000256" key="4">
    <source>
        <dbReference type="ARBA" id="ARBA00022840"/>
    </source>
</evidence>
<feature type="compositionally biased region" description="Basic and acidic residues" evidence="6">
    <location>
        <begin position="1"/>
        <end position="20"/>
    </location>
</feature>
<organism evidence="8">
    <name type="scientific">Musa acuminata subsp. malaccensis</name>
    <name type="common">Wild banana</name>
    <name type="synonym">Musa malaccensis</name>
    <dbReference type="NCBI Taxonomy" id="214687"/>
    <lineage>
        <taxon>Eukaryota</taxon>
        <taxon>Viridiplantae</taxon>
        <taxon>Streptophyta</taxon>
        <taxon>Embryophyta</taxon>
        <taxon>Tracheophyta</taxon>
        <taxon>Spermatophyta</taxon>
        <taxon>Magnoliopsida</taxon>
        <taxon>Liliopsida</taxon>
        <taxon>Zingiberales</taxon>
        <taxon>Musaceae</taxon>
        <taxon>Musa</taxon>
    </lineage>
</organism>
<dbReference type="PANTHER" id="PTHR47987:SF5">
    <property type="entry name" value="PROTEIN KINASE DOMAIN-CONTAINING PROTEIN"/>
    <property type="match status" value="1"/>
</dbReference>
<dbReference type="InterPro" id="IPR046958">
    <property type="entry name" value="RBK1/2/STUNTED"/>
</dbReference>
<evidence type="ECO:0000256" key="6">
    <source>
        <dbReference type="SAM" id="MobiDB-lite"/>
    </source>
</evidence>
<feature type="domain" description="Protein kinase" evidence="7">
    <location>
        <begin position="435"/>
        <end position="701"/>
    </location>
</feature>
<dbReference type="AlphaFoldDB" id="A0A8D7FL21"/>
<dbReference type="Pfam" id="PF00069">
    <property type="entry name" value="Pkinase"/>
    <property type="match status" value="1"/>
</dbReference>
<dbReference type="PROSITE" id="PS00107">
    <property type="entry name" value="PROTEIN_KINASE_ATP"/>
    <property type="match status" value="1"/>
</dbReference>
<dbReference type="InterPro" id="IPR006016">
    <property type="entry name" value="UspA"/>
</dbReference>
<keyword evidence="2 5" id="KW-0547">Nucleotide-binding</keyword>
<sequence>MKMAKEEAAEKKKRSKKDETFVEEEQEEKAAERGGGGGGKTVVVGVRMDSQSRELLTWALVKAAASGDLVVALHVLSSSGGGSAAAAKDPGGQPVAVFSVAKELDAMLAVYEGFCNLKQIDLKLKICKGSSIRKVLVKEAKAFAASLLILGVTKNSRAIGSSWVSIAKHCAKKLPNDCSVVALSDGKIVFQREAAGWFVADNNRSQKKSSNDPTEVDEKNDLFCLFPIVGPKKLTDTASDPSFPPEAELNGCIISHAANGLSAGNGSPRSNCSICAPESDPSSLNELKEEESLVLVPVEKTEAPTSSTALTVVKDLPEARPGWPSLRRLVLTNRKSLCSEKHKASVVQWAKWLPSRYSSVHPDRKSKKSVGNTTLNLDQESGAIVPVGADLPPTPFLPSDAEGRLPEELESFRKKFSSVCRLFSYEELEQATSNFLHENLIGKGGSSSVYKGCLSDGKELAVKILKPSEDAVKDFVSEIEIITTLHHKNIIALLGFCFQNNSLMLVYDYLSRGSLEEILHGEEVNKHVLGWAERYKVAIGVAEALDYLHGGGTTEPVIHRDVKSSNILLSDDFEPQLSDFGLAKWASASSQLICSDVAGTFGYLAPEYILYGKVNEKVDVYAFGVVLLELLSGRKPISSGCPKGQESLLMWAKPILQDGDTKQLIDPGLKNEFSSDQVERMILAASLCARRLHHARPHIALVLKLLQGDDDTVEWARSEVNARADMLDDEMPNQESDIQSHLNLALLDVKDDLNSISSTDHTSDSLTSSASAENYLQWRCSHSSSFD</sequence>
<name>A0A8D7FL21_MUSAM</name>
<evidence type="ECO:0000259" key="7">
    <source>
        <dbReference type="PROSITE" id="PS50011"/>
    </source>
</evidence>
<dbReference type="InterPro" id="IPR008271">
    <property type="entry name" value="Ser/Thr_kinase_AS"/>
</dbReference>
<dbReference type="EMBL" id="HG996473">
    <property type="protein sequence ID" value="CAG1857667.1"/>
    <property type="molecule type" value="Genomic_DNA"/>
</dbReference>
<feature type="region of interest" description="Disordered" evidence="6">
    <location>
        <begin position="1"/>
        <end position="37"/>
    </location>
</feature>
<evidence type="ECO:0000313" key="8">
    <source>
        <dbReference type="EMBL" id="CAG1857667.1"/>
    </source>
</evidence>
<gene>
    <name evidence="8" type="ORF">GSMUA_29710.1</name>
</gene>
<dbReference type="GO" id="GO:0005524">
    <property type="term" value="F:ATP binding"/>
    <property type="evidence" value="ECO:0007669"/>
    <property type="project" value="UniProtKB-UniRule"/>
</dbReference>
<keyword evidence="4 5" id="KW-0067">ATP-binding</keyword>
<evidence type="ECO:0000256" key="1">
    <source>
        <dbReference type="ARBA" id="ARBA00022679"/>
    </source>
</evidence>
<proteinExistence type="predicted"/>
<dbReference type="InterPro" id="IPR014729">
    <property type="entry name" value="Rossmann-like_a/b/a_fold"/>
</dbReference>
<dbReference type="GO" id="GO:0004672">
    <property type="term" value="F:protein kinase activity"/>
    <property type="evidence" value="ECO:0007669"/>
    <property type="project" value="InterPro"/>
</dbReference>
<dbReference type="SUPFAM" id="SSF52402">
    <property type="entry name" value="Adenine nucleotide alpha hydrolases-like"/>
    <property type="match status" value="1"/>
</dbReference>
<keyword evidence="3" id="KW-0418">Kinase</keyword>
<dbReference type="FunFam" id="3.30.200.20:FF:000268">
    <property type="entry name" value="probable receptor-like serine/threonine-protein kinase At5g57670"/>
    <property type="match status" value="1"/>
</dbReference>
<evidence type="ECO:0000256" key="3">
    <source>
        <dbReference type="ARBA" id="ARBA00022777"/>
    </source>
</evidence>
<dbReference type="Pfam" id="PF00582">
    <property type="entry name" value="Usp"/>
    <property type="match status" value="1"/>
</dbReference>
<dbReference type="PROSITE" id="PS50011">
    <property type="entry name" value="PROTEIN_KINASE_DOM"/>
    <property type="match status" value="1"/>
</dbReference>
<feature type="binding site" evidence="5">
    <location>
        <position position="463"/>
    </location>
    <ligand>
        <name>ATP</name>
        <dbReference type="ChEBI" id="CHEBI:30616"/>
    </ligand>
</feature>
<dbReference type="Gene3D" id="3.30.200.20">
    <property type="entry name" value="Phosphorylase Kinase, domain 1"/>
    <property type="match status" value="1"/>
</dbReference>
<dbReference type="InterPro" id="IPR000719">
    <property type="entry name" value="Prot_kinase_dom"/>
</dbReference>
<dbReference type="Gene3D" id="1.10.510.10">
    <property type="entry name" value="Transferase(Phosphotransferase) domain 1"/>
    <property type="match status" value="1"/>
</dbReference>
<dbReference type="InterPro" id="IPR017441">
    <property type="entry name" value="Protein_kinase_ATP_BS"/>
</dbReference>
<protein>
    <submittedName>
        <fullName evidence="8">(wild Malaysian banana) hypothetical protein</fullName>
    </submittedName>
</protein>